<proteinExistence type="predicted"/>
<dbReference type="AlphaFoldDB" id="A0A4Y2JXB6"/>
<dbReference type="EMBL" id="BGPR01003942">
    <property type="protein sequence ID" value="GBM94158.1"/>
    <property type="molecule type" value="Genomic_DNA"/>
</dbReference>
<evidence type="ECO:0000313" key="1">
    <source>
        <dbReference type="EMBL" id="GBM94158.1"/>
    </source>
</evidence>
<reference evidence="1 2" key="1">
    <citation type="journal article" date="2019" name="Sci. Rep.">
        <title>Orb-weaving spider Araneus ventricosus genome elucidates the spidroin gene catalogue.</title>
        <authorList>
            <person name="Kono N."/>
            <person name="Nakamura H."/>
            <person name="Ohtoshi R."/>
            <person name="Moran D.A.P."/>
            <person name="Shinohara A."/>
            <person name="Yoshida Y."/>
            <person name="Fujiwara M."/>
            <person name="Mori M."/>
            <person name="Tomita M."/>
            <person name="Arakawa K."/>
        </authorList>
    </citation>
    <scope>NUCLEOTIDE SEQUENCE [LARGE SCALE GENOMIC DNA]</scope>
</reference>
<gene>
    <name evidence="1" type="ORF">AVEN_89601_1</name>
</gene>
<evidence type="ECO:0000313" key="2">
    <source>
        <dbReference type="Proteomes" id="UP000499080"/>
    </source>
</evidence>
<dbReference type="Proteomes" id="UP000499080">
    <property type="component" value="Unassembled WGS sequence"/>
</dbReference>
<protein>
    <submittedName>
        <fullName evidence="1">Uncharacterized protein</fullName>
    </submittedName>
</protein>
<name>A0A4Y2JXB6_ARAVE</name>
<accession>A0A4Y2JXB6</accession>
<organism evidence="1 2">
    <name type="scientific">Araneus ventricosus</name>
    <name type="common">Orbweaver spider</name>
    <name type="synonym">Epeira ventricosa</name>
    <dbReference type="NCBI Taxonomy" id="182803"/>
    <lineage>
        <taxon>Eukaryota</taxon>
        <taxon>Metazoa</taxon>
        <taxon>Ecdysozoa</taxon>
        <taxon>Arthropoda</taxon>
        <taxon>Chelicerata</taxon>
        <taxon>Arachnida</taxon>
        <taxon>Araneae</taxon>
        <taxon>Araneomorphae</taxon>
        <taxon>Entelegynae</taxon>
        <taxon>Araneoidea</taxon>
        <taxon>Araneidae</taxon>
        <taxon>Araneus</taxon>
    </lineage>
</organism>
<keyword evidence="2" id="KW-1185">Reference proteome</keyword>
<dbReference type="OrthoDB" id="7382669at2759"/>
<comment type="caution">
    <text evidence="1">The sequence shown here is derived from an EMBL/GenBank/DDBJ whole genome shotgun (WGS) entry which is preliminary data.</text>
</comment>
<sequence>MMEILGSSFIDSIIPKVSWQPINWTCNEVLFPTGHGPFPSLLSIECNSSDPIPKFRPAFSQIAASVTDHPLPPVMGKFKTTQTSTVHTKSSSLPHQTIPFLEMEDLVSPFQQSTLPPLQPIIP</sequence>